<evidence type="ECO:0000256" key="1">
    <source>
        <dbReference type="SAM" id="MobiDB-lite"/>
    </source>
</evidence>
<name>A0ABN6AZX0_9MYCO</name>
<organism evidence="2 3">
    <name type="scientific">Mycobacterium paraintracellulare</name>
    <dbReference type="NCBI Taxonomy" id="1138383"/>
    <lineage>
        <taxon>Bacteria</taxon>
        <taxon>Bacillati</taxon>
        <taxon>Actinomycetota</taxon>
        <taxon>Actinomycetes</taxon>
        <taxon>Mycobacteriales</taxon>
        <taxon>Mycobacteriaceae</taxon>
        <taxon>Mycobacterium</taxon>
        <taxon>Mycobacterium avium complex (MAC)</taxon>
    </lineage>
</organism>
<dbReference type="EMBL" id="AP022597">
    <property type="protein sequence ID" value="BBY72990.1"/>
    <property type="molecule type" value="Genomic_DNA"/>
</dbReference>
<feature type="region of interest" description="Disordered" evidence="1">
    <location>
        <begin position="1"/>
        <end position="30"/>
    </location>
</feature>
<proteinExistence type="predicted"/>
<gene>
    <name evidence="2" type="ORF">MPRI_51770</name>
</gene>
<evidence type="ECO:0000313" key="3">
    <source>
        <dbReference type="Proteomes" id="UP000466578"/>
    </source>
</evidence>
<sequence length="80" mass="8593">MTHATETHSVVSSAEERVTPATGSGISLIHNGPLTVQDVLRAGMRRRARRKGMARQSIWDSDGGVGKPWRADVPLGGTTR</sequence>
<reference evidence="2 3" key="1">
    <citation type="journal article" date="2019" name="Emerg. Microbes Infect.">
        <title>Comprehensive subspecies identification of 175 nontuberculous mycobacteria species based on 7547 genomic profiles.</title>
        <authorList>
            <person name="Matsumoto Y."/>
            <person name="Kinjo T."/>
            <person name="Motooka D."/>
            <person name="Nabeya D."/>
            <person name="Jung N."/>
            <person name="Uechi K."/>
            <person name="Horii T."/>
            <person name="Iida T."/>
            <person name="Fujita J."/>
            <person name="Nakamura S."/>
        </authorList>
    </citation>
    <scope>NUCLEOTIDE SEQUENCE [LARGE SCALE GENOMIC DNA]</scope>
    <source>
        <strain evidence="2 3">JCM 30622</strain>
    </source>
</reference>
<dbReference type="Proteomes" id="UP000466578">
    <property type="component" value="Chromosome"/>
</dbReference>
<evidence type="ECO:0000313" key="2">
    <source>
        <dbReference type="EMBL" id="BBY72990.1"/>
    </source>
</evidence>
<protein>
    <submittedName>
        <fullName evidence="2">Uncharacterized protein</fullName>
    </submittedName>
</protein>
<keyword evidence="3" id="KW-1185">Reference proteome</keyword>
<feature type="region of interest" description="Disordered" evidence="1">
    <location>
        <begin position="47"/>
        <end position="80"/>
    </location>
</feature>
<accession>A0ABN6AZX0</accession>